<dbReference type="EC" id="3.2.1.26" evidence="2"/>
<dbReference type="EMBL" id="VIGC01000018">
    <property type="protein sequence ID" value="TQE94957.1"/>
    <property type="molecule type" value="Genomic_DNA"/>
</dbReference>
<dbReference type="PANTHER" id="PTHR43101">
    <property type="entry name" value="BETA-FRUCTOSIDASE"/>
    <property type="match status" value="1"/>
</dbReference>
<reference evidence="6 7" key="1">
    <citation type="submission" date="2019-06" db="EMBL/GenBank/DDBJ databases">
        <title>Genome sequence of Litorilinea aerophila BAA-2444.</title>
        <authorList>
            <person name="Maclea K.S."/>
            <person name="Maurais E.G."/>
            <person name="Iannazzi L.C."/>
        </authorList>
    </citation>
    <scope>NUCLEOTIDE SEQUENCE [LARGE SCALE GENOMIC DNA]</scope>
    <source>
        <strain evidence="6 7">ATCC BAA-2444</strain>
    </source>
</reference>
<dbReference type="SUPFAM" id="SSF75005">
    <property type="entry name" value="Arabinanase/levansucrase/invertase"/>
    <property type="match status" value="1"/>
</dbReference>
<dbReference type="Gene3D" id="2.115.10.20">
    <property type="entry name" value="Glycosyl hydrolase domain, family 43"/>
    <property type="match status" value="2"/>
</dbReference>
<keyword evidence="4" id="KW-0326">Glycosidase</keyword>
<protein>
    <recommendedName>
        <fullName evidence="2">beta-fructofuranosidase</fullName>
        <ecNumber evidence="2">3.2.1.26</ecNumber>
    </recommendedName>
</protein>
<sequence>MVDEPSRRSPTVYHHPGEYVTDFCIVERRGLYHLFHIRGERWTWPLGYKELDLGHAVSKDLRTWHPREPVLPAGPPGSWDATGIWAPDIIQVGETYYMFYTGADEANNQAIGLATSTDLFTWEKYAGNPLVVPGPWSDRHVGHDVAGRDAMVFADTDRGRYLMYYTATLADGRACIALAQSQDLLHWEDLGPTYVEEDRSYDRLESAYLVPHGGRYYLFYSAKGGPKSKGFPPQAFAHFDIVYLVSDDPTGGWVKPANHELLTGWTCASEHPTFGDTTYMLYIIQEELGGIWGASTLSDPKRMVWQPDGTVRIHEYVPEGVAREALFTDRADGYTGWVRHGEGWQAWRANLMAASSPGEDSYLMNTLWGTDLALEAQVQAGPDGVASLLVRSNPSALAGYRISLDFGRGVVGFYRSFPGAPDQPLQERPVTLSGDAFHRLKVVVQGKFFEIYVDDALTIVRDEATYPEGCFGLHARGQARFQDVWAYRYVDAEGEDPTWHRRCTPRHLFPSQ</sequence>
<dbReference type="InterPro" id="IPR023296">
    <property type="entry name" value="Glyco_hydro_beta-prop_sf"/>
</dbReference>
<gene>
    <name evidence="6" type="ORF">FKZ61_14210</name>
</gene>
<evidence type="ECO:0000256" key="1">
    <source>
        <dbReference type="ARBA" id="ARBA00009902"/>
    </source>
</evidence>
<keyword evidence="3 6" id="KW-0378">Hydrolase</keyword>
<dbReference type="InterPro" id="IPR051214">
    <property type="entry name" value="GH32_Enzymes"/>
</dbReference>
<evidence type="ECO:0000256" key="4">
    <source>
        <dbReference type="ARBA" id="ARBA00023295"/>
    </source>
</evidence>
<evidence type="ECO:0000256" key="2">
    <source>
        <dbReference type="ARBA" id="ARBA00012758"/>
    </source>
</evidence>
<evidence type="ECO:0000256" key="3">
    <source>
        <dbReference type="ARBA" id="ARBA00022801"/>
    </source>
</evidence>
<proteinExistence type="inferred from homology"/>
<comment type="caution">
    <text evidence="6">The sequence shown here is derived from an EMBL/GenBank/DDBJ whole genome shotgun (WGS) entry which is preliminary data.</text>
</comment>
<dbReference type="Gene3D" id="2.60.120.560">
    <property type="entry name" value="Exo-inulinase, domain 1"/>
    <property type="match status" value="1"/>
</dbReference>
<accession>A0A540VDZ4</accession>
<dbReference type="Proteomes" id="UP000317371">
    <property type="component" value="Unassembled WGS sequence"/>
</dbReference>
<dbReference type="InParanoid" id="A0A540VDZ4"/>
<name>A0A540VDZ4_9CHLR</name>
<dbReference type="OrthoDB" id="9759709at2"/>
<feature type="domain" description="Glycosyl hydrolase family 32 N-terminal" evidence="5">
    <location>
        <begin position="27"/>
        <end position="199"/>
    </location>
</feature>
<dbReference type="AlphaFoldDB" id="A0A540VDZ4"/>
<evidence type="ECO:0000259" key="5">
    <source>
        <dbReference type="Pfam" id="PF00251"/>
    </source>
</evidence>
<organism evidence="6 7">
    <name type="scientific">Litorilinea aerophila</name>
    <dbReference type="NCBI Taxonomy" id="1204385"/>
    <lineage>
        <taxon>Bacteria</taxon>
        <taxon>Bacillati</taxon>
        <taxon>Chloroflexota</taxon>
        <taxon>Caldilineae</taxon>
        <taxon>Caldilineales</taxon>
        <taxon>Caldilineaceae</taxon>
        <taxon>Litorilinea</taxon>
    </lineage>
</organism>
<keyword evidence="7" id="KW-1185">Reference proteome</keyword>
<comment type="similarity">
    <text evidence="1">Belongs to the glycosyl hydrolase 32 family.</text>
</comment>
<dbReference type="GO" id="GO:0004564">
    <property type="term" value="F:beta-fructofuranosidase activity"/>
    <property type="evidence" value="ECO:0007669"/>
    <property type="project" value="UniProtKB-EC"/>
</dbReference>
<dbReference type="InterPro" id="IPR013148">
    <property type="entry name" value="Glyco_hydro_32_N"/>
</dbReference>
<dbReference type="Pfam" id="PF00251">
    <property type="entry name" value="Glyco_hydro_32N"/>
    <property type="match status" value="1"/>
</dbReference>
<dbReference type="GO" id="GO:0005975">
    <property type="term" value="P:carbohydrate metabolic process"/>
    <property type="evidence" value="ECO:0007669"/>
    <property type="project" value="InterPro"/>
</dbReference>
<evidence type="ECO:0000313" key="6">
    <source>
        <dbReference type="EMBL" id="TQE94957.1"/>
    </source>
</evidence>
<evidence type="ECO:0000313" key="7">
    <source>
        <dbReference type="Proteomes" id="UP000317371"/>
    </source>
</evidence>
<dbReference type="InterPro" id="IPR001362">
    <property type="entry name" value="Glyco_hydro_32"/>
</dbReference>
<dbReference type="SMART" id="SM00640">
    <property type="entry name" value="Glyco_32"/>
    <property type="match status" value="1"/>
</dbReference>
<dbReference type="PANTHER" id="PTHR43101:SF1">
    <property type="entry name" value="BETA-FRUCTOSIDASE"/>
    <property type="match status" value="1"/>
</dbReference>